<keyword evidence="6 7" id="KW-0472">Membrane</keyword>
<comment type="caution">
    <text evidence="9">The sequence shown here is derived from an EMBL/GenBank/DDBJ whole genome shotgun (WGS) entry which is preliminary data.</text>
</comment>
<protein>
    <submittedName>
        <fullName evidence="9">Membrane protein</fullName>
    </submittedName>
</protein>
<dbReference type="InterPro" id="IPR037185">
    <property type="entry name" value="EmrE-like"/>
</dbReference>
<dbReference type="SUPFAM" id="SSF103481">
    <property type="entry name" value="Multidrug resistance efflux transporter EmrE"/>
    <property type="match status" value="2"/>
</dbReference>
<feature type="transmembrane region" description="Helical" evidence="7">
    <location>
        <begin position="124"/>
        <end position="141"/>
    </location>
</feature>
<dbReference type="EMBL" id="ACCL02000025">
    <property type="protein sequence ID" value="EET58800.1"/>
    <property type="molecule type" value="Genomic_DNA"/>
</dbReference>
<dbReference type="InterPro" id="IPR000620">
    <property type="entry name" value="EamA_dom"/>
</dbReference>
<dbReference type="InterPro" id="IPR051258">
    <property type="entry name" value="Diverse_Substrate_Transporter"/>
</dbReference>
<reference evidence="9" key="1">
    <citation type="submission" date="2009-07" db="EMBL/GenBank/DDBJ databases">
        <authorList>
            <person name="Weinstock G."/>
            <person name="Sodergren E."/>
            <person name="Clifton S."/>
            <person name="Fulton L."/>
            <person name="Fulton B."/>
            <person name="Courtney L."/>
            <person name="Fronick C."/>
            <person name="Harrison M."/>
            <person name="Strong C."/>
            <person name="Farmer C."/>
            <person name="Delahaunty K."/>
            <person name="Markovic C."/>
            <person name="Hall O."/>
            <person name="Minx P."/>
            <person name="Tomlinson C."/>
            <person name="Mitreva M."/>
            <person name="Nelson J."/>
            <person name="Hou S."/>
            <person name="Wollam A."/>
            <person name="Pepin K.H."/>
            <person name="Johnson M."/>
            <person name="Bhonagiri V."/>
            <person name="Nash W.E."/>
            <person name="Warren W."/>
            <person name="Chinwalla A."/>
            <person name="Mardis E.R."/>
            <person name="Wilson R.K."/>
        </authorList>
    </citation>
    <scope>NUCLEOTIDE SEQUENCE [LARGE SCALE GENOMIC DNA]</scope>
    <source>
        <strain evidence="9">DSM 14469</strain>
    </source>
</reference>
<accession>C6LKR3</accession>
<feature type="transmembrane region" description="Helical" evidence="7">
    <location>
        <begin position="27"/>
        <end position="47"/>
    </location>
</feature>
<dbReference type="AlphaFoldDB" id="C6LKR3"/>
<evidence type="ECO:0000256" key="4">
    <source>
        <dbReference type="ARBA" id="ARBA00022692"/>
    </source>
</evidence>
<sequence length="325" mass="34843">MQAGECVWEKKDRRCVSMKNLQVRNSLILLLTALIWGVAFVAQSVGMDYVGPFTFNCVRFLIGGIVLLPCMALLKKLNPPEKRADGSGKEKKNLILGGVCCGVALCVASCLQQLGIMYTSVGKAGFITAFYIIIVPVIGLFFRKKCGITVWIGVLLALAGLYFLCITEDLTIGRGDVLVFLGALMFAVHIMVIDHFSPLADGVAMSCIQFFVSGGLCAVPMLLFEKPQIGQLLAAWQPILYAGVLSCGVAYTLQIIGQKGMNPTVASLILSLESVISVLAGMVILHQELSGREILGCILMFAAILLAQLPPLPRKTGKAGTQENG</sequence>
<evidence type="ECO:0000256" key="5">
    <source>
        <dbReference type="ARBA" id="ARBA00022989"/>
    </source>
</evidence>
<proteinExistence type="inferred from homology"/>
<dbReference type="PANTHER" id="PTHR42920:SF5">
    <property type="entry name" value="EAMA DOMAIN-CONTAINING PROTEIN"/>
    <property type="match status" value="1"/>
</dbReference>
<evidence type="ECO:0000256" key="1">
    <source>
        <dbReference type="ARBA" id="ARBA00004651"/>
    </source>
</evidence>
<feature type="transmembrane region" description="Helical" evidence="7">
    <location>
        <begin position="53"/>
        <end position="74"/>
    </location>
</feature>
<evidence type="ECO:0000256" key="3">
    <source>
        <dbReference type="ARBA" id="ARBA00022475"/>
    </source>
</evidence>
<feature type="transmembrane region" description="Helical" evidence="7">
    <location>
        <begin position="177"/>
        <end position="196"/>
    </location>
</feature>
<comment type="similarity">
    <text evidence="2">Belongs to the EamA transporter family.</text>
</comment>
<evidence type="ECO:0000256" key="2">
    <source>
        <dbReference type="ARBA" id="ARBA00007362"/>
    </source>
</evidence>
<gene>
    <name evidence="9" type="ORF">BRYFOR_09260</name>
</gene>
<comment type="subcellular location">
    <subcellularLocation>
        <location evidence="1">Cell membrane</location>
        <topology evidence="1">Multi-pass membrane protein</topology>
    </subcellularLocation>
</comment>
<dbReference type="PANTHER" id="PTHR42920">
    <property type="entry name" value="OS03G0707200 PROTEIN-RELATED"/>
    <property type="match status" value="1"/>
</dbReference>
<feature type="transmembrane region" description="Helical" evidence="7">
    <location>
        <begin position="235"/>
        <end position="253"/>
    </location>
</feature>
<dbReference type="Pfam" id="PF00892">
    <property type="entry name" value="EamA"/>
    <property type="match status" value="2"/>
</dbReference>
<feature type="transmembrane region" description="Helical" evidence="7">
    <location>
        <begin position="148"/>
        <end position="165"/>
    </location>
</feature>
<dbReference type="Proteomes" id="UP000005561">
    <property type="component" value="Unassembled WGS sequence"/>
</dbReference>
<evidence type="ECO:0000313" key="9">
    <source>
        <dbReference type="EMBL" id="EET58800.1"/>
    </source>
</evidence>
<feature type="transmembrane region" description="Helical" evidence="7">
    <location>
        <begin position="265"/>
        <end position="285"/>
    </location>
</feature>
<keyword evidence="4 7" id="KW-0812">Transmembrane</keyword>
<evidence type="ECO:0000256" key="6">
    <source>
        <dbReference type="ARBA" id="ARBA00023136"/>
    </source>
</evidence>
<feature type="domain" description="EamA" evidence="8">
    <location>
        <begin position="174"/>
        <end position="306"/>
    </location>
</feature>
<feature type="transmembrane region" description="Helical" evidence="7">
    <location>
        <begin position="94"/>
        <end position="118"/>
    </location>
</feature>
<feature type="domain" description="EamA" evidence="8">
    <location>
        <begin position="27"/>
        <end position="164"/>
    </location>
</feature>
<keyword evidence="10" id="KW-1185">Reference proteome</keyword>
<evidence type="ECO:0000256" key="7">
    <source>
        <dbReference type="SAM" id="Phobius"/>
    </source>
</evidence>
<dbReference type="eggNOG" id="COG0697">
    <property type="taxonomic scope" value="Bacteria"/>
</dbReference>
<organism evidence="9 10">
    <name type="scientific">Marvinbryantia formatexigens DSM 14469</name>
    <dbReference type="NCBI Taxonomy" id="478749"/>
    <lineage>
        <taxon>Bacteria</taxon>
        <taxon>Bacillati</taxon>
        <taxon>Bacillota</taxon>
        <taxon>Clostridia</taxon>
        <taxon>Lachnospirales</taxon>
        <taxon>Lachnospiraceae</taxon>
        <taxon>Marvinbryantia</taxon>
    </lineage>
</organism>
<feature type="transmembrane region" description="Helical" evidence="7">
    <location>
        <begin position="291"/>
        <end position="309"/>
    </location>
</feature>
<name>C6LKR3_9FIRM</name>
<keyword evidence="3" id="KW-1003">Cell membrane</keyword>
<feature type="transmembrane region" description="Helical" evidence="7">
    <location>
        <begin position="203"/>
        <end position="223"/>
    </location>
</feature>
<evidence type="ECO:0000259" key="8">
    <source>
        <dbReference type="Pfam" id="PF00892"/>
    </source>
</evidence>
<dbReference type="Gene3D" id="1.10.3730.20">
    <property type="match status" value="1"/>
</dbReference>
<evidence type="ECO:0000313" key="10">
    <source>
        <dbReference type="Proteomes" id="UP000005561"/>
    </source>
</evidence>
<keyword evidence="5 7" id="KW-1133">Transmembrane helix</keyword>
<dbReference type="GO" id="GO:0005886">
    <property type="term" value="C:plasma membrane"/>
    <property type="evidence" value="ECO:0007669"/>
    <property type="project" value="UniProtKB-SubCell"/>
</dbReference>